<feature type="region of interest" description="Disordered" evidence="1">
    <location>
        <begin position="171"/>
        <end position="408"/>
    </location>
</feature>
<feature type="non-terminal residue" evidence="2">
    <location>
        <position position="442"/>
    </location>
</feature>
<organism evidence="2 3">
    <name type="scientific">Bifiguratus adelaidae</name>
    <dbReference type="NCBI Taxonomy" id="1938954"/>
    <lineage>
        <taxon>Eukaryota</taxon>
        <taxon>Fungi</taxon>
        <taxon>Fungi incertae sedis</taxon>
        <taxon>Mucoromycota</taxon>
        <taxon>Mucoromycotina</taxon>
        <taxon>Endogonomycetes</taxon>
        <taxon>Endogonales</taxon>
        <taxon>Endogonales incertae sedis</taxon>
        <taxon>Bifiguratus</taxon>
    </lineage>
</organism>
<feature type="compositionally biased region" description="Low complexity" evidence="1">
    <location>
        <begin position="253"/>
        <end position="272"/>
    </location>
</feature>
<protein>
    <submittedName>
        <fullName evidence="2">Uncharacterized protein</fullName>
    </submittedName>
</protein>
<sequence length="442" mass="45641">MSTTTTTDKDHGNTTEQSNIGNTTSVGLKSSSQTAPGPGDQAAHAAHAAHATEEAAGADEHKGGSASPKESKSSEPEPTVQQGSDDPKVREAIARGEEGEGYDDPQVIKPIVRQEKGSGRVDKIVGKIESIFGKKTKGNARHELGREKIENAKLIEKEGKLSRSAVHEVATAGEINEATRKQHLGLDPDYGGNLTELAFKSEKQKKKNKEQEEKIENIPSTGAPGGKSHDKKDEDKEQEEQKMEAPAHKDNNAAAASATTVGAAGAAAGAAADRAMDNSPSSTAANKHVPAPTADKTSAAPAVNNPMGGSSTTAEDTVPKDQNPMNTNYTLANQEGRSQEGPASTFGSNDTKALAGDSGAGTASIDDSIKGLNLNKDSTTAPGAYPESSPADPNSLASTLEPATQVEGSNATNVVTGLLNTVTSKIAETTGYDLTDKKAATE</sequence>
<feature type="compositionally biased region" description="Polar residues" evidence="1">
    <location>
        <begin position="391"/>
        <end position="408"/>
    </location>
</feature>
<feature type="compositionally biased region" description="Polar residues" evidence="1">
    <location>
        <begin position="323"/>
        <end position="351"/>
    </location>
</feature>
<evidence type="ECO:0000256" key="1">
    <source>
        <dbReference type="SAM" id="MobiDB-lite"/>
    </source>
</evidence>
<accession>A0A261XT43</accession>
<feature type="compositionally biased region" description="Polar residues" evidence="1">
    <location>
        <begin position="14"/>
        <end position="35"/>
    </location>
</feature>
<name>A0A261XT43_9FUNG</name>
<evidence type="ECO:0000313" key="3">
    <source>
        <dbReference type="Proteomes" id="UP000242875"/>
    </source>
</evidence>
<gene>
    <name evidence="2" type="ORF">BZG36_05668</name>
</gene>
<feature type="compositionally biased region" description="Basic and acidic residues" evidence="1">
    <location>
        <begin position="50"/>
        <end position="75"/>
    </location>
</feature>
<feature type="compositionally biased region" description="Basic and acidic residues" evidence="1">
    <location>
        <begin position="177"/>
        <end position="186"/>
    </location>
</feature>
<keyword evidence="3" id="KW-1185">Reference proteome</keyword>
<evidence type="ECO:0000313" key="2">
    <source>
        <dbReference type="EMBL" id="OZJ01404.1"/>
    </source>
</evidence>
<dbReference type="Proteomes" id="UP000242875">
    <property type="component" value="Unassembled WGS sequence"/>
</dbReference>
<feature type="compositionally biased region" description="Basic and acidic residues" evidence="1">
    <location>
        <begin position="85"/>
        <end position="98"/>
    </location>
</feature>
<dbReference type="EMBL" id="MVBO01000399">
    <property type="protein sequence ID" value="OZJ01404.1"/>
    <property type="molecule type" value="Genomic_DNA"/>
</dbReference>
<feature type="region of interest" description="Disordered" evidence="1">
    <location>
        <begin position="1"/>
        <end position="110"/>
    </location>
</feature>
<proteinExistence type="predicted"/>
<comment type="caution">
    <text evidence="2">The sequence shown here is derived from an EMBL/GenBank/DDBJ whole genome shotgun (WGS) entry which is preliminary data.</text>
</comment>
<feature type="compositionally biased region" description="Basic and acidic residues" evidence="1">
    <location>
        <begin position="227"/>
        <end position="251"/>
    </location>
</feature>
<reference evidence="2 3" key="1">
    <citation type="journal article" date="2017" name="Mycologia">
        <title>Bifiguratus adelaidae, gen. et sp. nov., a new member of Mucoromycotina in endophytic and soil-dwelling habitats.</title>
        <authorList>
            <person name="Torres-Cruz T.J."/>
            <person name="Billingsley Tobias T.L."/>
            <person name="Almatruk M."/>
            <person name="Hesse C."/>
            <person name="Kuske C.R."/>
            <person name="Desiro A."/>
            <person name="Benucci G.M."/>
            <person name="Bonito G."/>
            <person name="Stajich J.E."/>
            <person name="Dunlap C."/>
            <person name="Arnold A.E."/>
            <person name="Porras-Alfaro A."/>
        </authorList>
    </citation>
    <scope>NUCLEOTIDE SEQUENCE [LARGE SCALE GENOMIC DNA]</scope>
    <source>
        <strain evidence="2 3">AZ0501</strain>
    </source>
</reference>
<dbReference type="AlphaFoldDB" id="A0A261XT43"/>